<feature type="region of interest" description="Disordered" evidence="1">
    <location>
        <begin position="164"/>
        <end position="190"/>
    </location>
</feature>
<protein>
    <submittedName>
        <fullName evidence="2">Uncharacterized protein</fullName>
    </submittedName>
</protein>
<name>A0A6N9QXW4_9MICC</name>
<dbReference type="Proteomes" id="UP000471026">
    <property type="component" value="Unassembled WGS sequence"/>
</dbReference>
<reference evidence="2 3" key="1">
    <citation type="submission" date="2019-11" db="EMBL/GenBank/DDBJ databases">
        <title>Draft genome sequence of Kocuria indica DP-K7, a methyl red degrading Actinobacterium.</title>
        <authorList>
            <person name="Kumaran S."/>
            <person name="Tischler D."/>
            <person name="Ngo A.C.R."/>
            <person name="Schultes F."/>
        </authorList>
    </citation>
    <scope>NUCLEOTIDE SEQUENCE [LARGE SCALE GENOMIC DNA]</scope>
    <source>
        <strain evidence="2 3">DP-K7</strain>
    </source>
</reference>
<feature type="compositionally biased region" description="Basic and acidic residues" evidence="1">
    <location>
        <begin position="181"/>
        <end position="190"/>
    </location>
</feature>
<sequence length="190" mass="21243">MDVAAFVISCLSLVVAGLGTWLANARAKEALEESRRAAADASWSKLQEAVQRLIGFDPAAEPINDRLTNLRIAMMELVEKLGDEWKGLDLWLDSERTLGATFGRLVMEQARPDDSIDRRLKSLEPLMSWAQVLSQNLRYLRSKGHDGPALGELTEHATSMTLSVHEQQGWEPPRTSNPRVRPLDEDLPRS</sequence>
<proteinExistence type="predicted"/>
<evidence type="ECO:0000313" key="3">
    <source>
        <dbReference type="Proteomes" id="UP000471026"/>
    </source>
</evidence>
<evidence type="ECO:0000313" key="2">
    <source>
        <dbReference type="EMBL" id="NDO77774.1"/>
    </source>
</evidence>
<organism evidence="2 3">
    <name type="scientific">Kocuria marina subsp. indica</name>
    <dbReference type="NCBI Taxonomy" id="1049583"/>
    <lineage>
        <taxon>Bacteria</taxon>
        <taxon>Bacillati</taxon>
        <taxon>Actinomycetota</taxon>
        <taxon>Actinomycetes</taxon>
        <taxon>Micrococcales</taxon>
        <taxon>Micrococcaceae</taxon>
        <taxon>Kocuria</taxon>
    </lineage>
</organism>
<dbReference type="AlphaFoldDB" id="A0A6N9QXW4"/>
<dbReference type="EMBL" id="WMHZ01000006">
    <property type="protein sequence ID" value="NDO77774.1"/>
    <property type="molecule type" value="Genomic_DNA"/>
</dbReference>
<comment type="caution">
    <text evidence="2">The sequence shown here is derived from an EMBL/GenBank/DDBJ whole genome shotgun (WGS) entry which is preliminary data.</text>
</comment>
<gene>
    <name evidence="2" type="ORF">GKZ75_05900</name>
</gene>
<accession>A0A6N9QXW4</accession>
<evidence type="ECO:0000256" key="1">
    <source>
        <dbReference type="SAM" id="MobiDB-lite"/>
    </source>
</evidence>